<organism evidence="1 2">
    <name type="scientific">Populus alba x Populus x berolinensis</name>
    <dbReference type="NCBI Taxonomy" id="444605"/>
    <lineage>
        <taxon>Eukaryota</taxon>
        <taxon>Viridiplantae</taxon>
        <taxon>Streptophyta</taxon>
        <taxon>Embryophyta</taxon>
        <taxon>Tracheophyta</taxon>
        <taxon>Spermatophyta</taxon>
        <taxon>Magnoliopsida</taxon>
        <taxon>eudicotyledons</taxon>
        <taxon>Gunneridae</taxon>
        <taxon>Pentapetalae</taxon>
        <taxon>rosids</taxon>
        <taxon>fabids</taxon>
        <taxon>Malpighiales</taxon>
        <taxon>Salicaceae</taxon>
        <taxon>Saliceae</taxon>
        <taxon>Populus</taxon>
    </lineage>
</organism>
<name>A0AAD6M107_9ROSI</name>
<reference evidence="1" key="1">
    <citation type="journal article" date="2023" name="Mol. Ecol. Resour.">
        <title>Chromosome-level genome assembly of a triploid poplar Populus alba 'Berolinensis'.</title>
        <authorList>
            <person name="Chen S."/>
            <person name="Yu Y."/>
            <person name="Wang X."/>
            <person name="Wang S."/>
            <person name="Zhang T."/>
            <person name="Zhou Y."/>
            <person name="He R."/>
            <person name="Meng N."/>
            <person name="Wang Y."/>
            <person name="Liu W."/>
            <person name="Liu Z."/>
            <person name="Liu J."/>
            <person name="Guo Q."/>
            <person name="Huang H."/>
            <person name="Sederoff R.R."/>
            <person name="Wang G."/>
            <person name="Qu G."/>
            <person name="Chen S."/>
        </authorList>
    </citation>
    <scope>NUCLEOTIDE SEQUENCE</scope>
    <source>
        <strain evidence="1">SC-2020</strain>
    </source>
</reference>
<comment type="caution">
    <text evidence="1">The sequence shown here is derived from an EMBL/GenBank/DDBJ whole genome shotgun (WGS) entry which is preliminary data.</text>
</comment>
<accession>A0AAD6M107</accession>
<keyword evidence="2" id="KW-1185">Reference proteome</keyword>
<evidence type="ECO:0000313" key="2">
    <source>
        <dbReference type="Proteomes" id="UP001164929"/>
    </source>
</evidence>
<evidence type="ECO:0000313" key="1">
    <source>
        <dbReference type="EMBL" id="KAJ6976961.1"/>
    </source>
</evidence>
<dbReference type="EMBL" id="JAQIZT010000012">
    <property type="protein sequence ID" value="KAJ6976961.1"/>
    <property type="molecule type" value="Genomic_DNA"/>
</dbReference>
<protein>
    <submittedName>
        <fullName evidence="1">Uncharacterized protein</fullName>
    </submittedName>
</protein>
<sequence>MAYLNQPAIFVYKIEPRRLKMIGPGLDSFSLEKFASYYFEQSLIPTKILFCVSISPLSEFFSPFSSS</sequence>
<dbReference type="Proteomes" id="UP001164929">
    <property type="component" value="Chromosome 12"/>
</dbReference>
<gene>
    <name evidence="1" type="ORF">NC653_028980</name>
</gene>
<dbReference type="AlphaFoldDB" id="A0AAD6M107"/>
<proteinExistence type="predicted"/>